<gene>
    <name evidence="2" type="ORF">GGD55_000686</name>
</gene>
<evidence type="ECO:0000313" key="2">
    <source>
        <dbReference type="EMBL" id="MBB5534015.1"/>
    </source>
</evidence>
<evidence type="ECO:0000256" key="1">
    <source>
        <dbReference type="SAM" id="Phobius"/>
    </source>
</evidence>
<comment type="caution">
    <text evidence="2">The sequence shown here is derived from an EMBL/GenBank/DDBJ whole genome shotgun (WGS) entry which is preliminary data.</text>
</comment>
<dbReference type="AlphaFoldDB" id="A0A7W8U9N4"/>
<keyword evidence="1" id="KW-0472">Membrane</keyword>
<proteinExistence type="predicted"/>
<keyword evidence="1" id="KW-1133">Transmembrane helix</keyword>
<dbReference type="RefSeq" id="WP_018326500.1">
    <property type="nucleotide sequence ID" value="NZ_JACHBK010000002.1"/>
</dbReference>
<feature type="transmembrane region" description="Helical" evidence="1">
    <location>
        <begin position="6"/>
        <end position="25"/>
    </location>
</feature>
<dbReference type="Proteomes" id="UP000585507">
    <property type="component" value="Unassembled WGS sequence"/>
</dbReference>
<keyword evidence="3" id="KW-1185">Reference proteome</keyword>
<name>A0A7W8U9N4_9HYPH</name>
<evidence type="ECO:0000313" key="3">
    <source>
        <dbReference type="Proteomes" id="UP000585507"/>
    </source>
</evidence>
<organism evidence="2 3">
    <name type="scientific">Rhizobium giardinii</name>
    <dbReference type="NCBI Taxonomy" id="56731"/>
    <lineage>
        <taxon>Bacteria</taxon>
        <taxon>Pseudomonadati</taxon>
        <taxon>Pseudomonadota</taxon>
        <taxon>Alphaproteobacteria</taxon>
        <taxon>Hyphomicrobiales</taxon>
        <taxon>Rhizobiaceae</taxon>
        <taxon>Rhizobium/Agrobacterium group</taxon>
        <taxon>Rhizobium</taxon>
    </lineage>
</organism>
<protein>
    <submittedName>
        <fullName evidence="2">Uncharacterized protein</fullName>
    </submittedName>
</protein>
<keyword evidence="1" id="KW-0812">Transmembrane</keyword>
<reference evidence="2 3" key="1">
    <citation type="submission" date="2020-08" db="EMBL/GenBank/DDBJ databases">
        <title>Genomic Encyclopedia of Type Strains, Phase IV (KMG-V): Genome sequencing to study the core and pangenomes of soil and plant-associated prokaryotes.</title>
        <authorList>
            <person name="Whitman W."/>
        </authorList>
    </citation>
    <scope>NUCLEOTIDE SEQUENCE [LARGE SCALE GENOMIC DNA]</scope>
    <source>
        <strain evidence="2 3">SEMIA 4084</strain>
    </source>
</reference>
<sequence>MLATIIPLIGLMLIVWVLGAVLWSMRGGKRHSRTKWPPYPVINASEEEMQRRHLECRDRLSHAAYGEAAARSLWQKLMTCAPGTGLIHEFHRDYCGHGLIRTGNTITLREIYDGYSTGDPIAEWRTQADFVAFCSRPSDFSCSGFDPQEPVFFTDDRWSQNNQRLTWEVIRKFLDGRAGNTGFRSFACFR</sequence>
<accession>A0A7W8U9N4</accession>
<dbReference type="EMBL" id="JACHBK010000002">
    <property type="protein sequence ID" value="MBB5534015.1"/>
    <property type="molecule type" value="Genomic_DNA"/>
</dbReference>